<evidence type="ECO:0000313" key="4">
    <source>
        <dbReference type="Proteomes" id="UP000004994"/>
    </source>
</evidence>
<dbReference type="OMA" id="MARTRIV"/>
<dbReference type="OrthoDB" id="1917735at2759"/>
<sequence length="173" mass="19492">MAASKSYFARSNYRFLSSDRNVSVTSDTMFELDESDVWNSPATARSSSPEFRKTNTRISRKQSIAKSDRNSTGVTVKSAAAVAAASSMPVNVPDWSKILKDEYRENRRRDSDDDGEDDDDAENRIPPHEFLARQFARTRIASFSVHEGVGRTLKGRDLSRVRNAIFEKTGFED</sequence>
<feature type="region of interest" description="Disordered" evidence="2">
    <location>
        <begin position="39"/>
        <end position="74"/>
    </location>
</feature>
<dbReference type="Gramene" id="Solyc11g069450.1.1">
    <property type="protein sequence ID" value="Solyc11g069450.1.1.1"/>
    <property type="gene ID" value="Solyc11g069450.1"/>
</dbReference>
<protein>
    <recommendedName>
        <fullName evidence="5">Senescence regulator</fullName>
    </recommendedName>
</protein>
<dbReference type="FunCoup" id="A0A3Q7IZR5">
    <property type="interactions" value="226"/>
</dbReference>
<dbReference type="PANTHER" id="PTHR46525">
    <property type="entry name" value="EMB|CAB72159.1"/>
    <property type="match status" value="1"/>
</dbReference>
<dbReference type="AlphaFoldDB" id="A0A3Q7IZR5"/>
<dbReference type="KEGG" id="sly:101259309"/>
<dbReference type="InterPro" id="IPR007608">
    <property type="entry name" value="Senescence_reg_S40"/>
</dbReference>
<dbReference type="Pfam" id="PF04520">
    <property type="entry name" value="Senescence_reg"/>
    <property type="match status" value="1"/>
</dbReference>
<feature type="compositionally biased region" description="Acidic residues" evidence="2">
    <location>
        <begin position="112"/>
        <end position="121"/>
    </location>
</feature>
<feature type="compositionally biased region" description="Basic and acidic residues" evidence="2">
    <location>
        <begin position="101"/>
        <end position="111"/>
    </location>
</feature>
<dbReference type="STRING" id="4081.A0A3Q7IZR5"/>
<dbReference type="InParanoid" id="A0A3Q7IZR5"/>
<feature type="region of interest" description="Disordered" evidence="2">
    <location>
        <begin position="101"/>
        <end position="129"/>
    </location>
</feature>
<evidence type="ECO:0000313" key="3">
    <source>
        <dbReference type="EnsemblPlants" id="Solyc11g069450.1.1.1"/>
    </source>
</evidence>
<dbReference type="PANTHER" id="PTHR46525:SF2">
    <property type="entry name" value="EMB|CAB72159.1"/>
    <property type="match status" value="1"/>
</dbReference>
<gene>
    <name evidence="3" type="primary">LOC101259309</name>
</gene>
<dbReference type="Proteomes" id="UP000004994">
    <property type="component" value="Chromosome 11"/>
</dbReference>
<reference evidence="3" key="2">
    <citation type="submission" date="2019-01" db="UniProtKB">
        <authorList>
            <consortium name="EnsemblPlants"/>
        </authorList>
    </citation>
    <scope>IDENTIFICATION</scope>
    <source>
        <strain evidence="3">cv. Heinz 1706</strain>
    </source>
</reference>
<comment type="similarity">
    <text evidence="1">Belongs to the senescence regulator S40 family.</text>
</comment>
<accession>A0A3Q7IZR5</accession>
<proteinExistence type="inferred from homology"/>
<evidence type="ECO:0008006" key="5">
    <source>
        <dbReference type="Google" id="ProtNLM"/>
    </source>
</evidence>
<keyword evidence="4" id="KW-1185">Reference proteome</keyword>
<organism evidence="3">
    <name type="scientific">Solanum lycopersicum</name>
    <name type="common">Tomato</name>
    <name type="synonym">Lycopersicon esculentum</name>
    <dbReference type="NCBI Taxonomy" id="4081"/>
    <lineage>
        <taxon>Eukaryota</taxon>
        <taxon>Viridiplantae</taxon>
        <taxon>Streptophyta</taxon>
        <taxon>Embryophyta</taxon>
        <taxon>Tracheophyta</taxon>
        <taxon>Spermatophyta</taxon>
        <taxon>Magnoliopsida</taxon>
        <taxon>eudicotyledons</taxon>
        <taxon>Gunneridae</taxon>
        <taxon>Pentapetalae</taxon>
        <taxon>asterids</taxon>
        <taxon>lamiids</taxon>
        <taxon>Solanales</taxon>
        <taxon>Solanaceae</taxon>
        <taxon>Solanoideae</taxon>
        <taxon>Solaneae</taxon>
        <taxon>Solanum</taxon>
        <taxon>Solanum subgen. Lycopersicon</taxon>
    </lineage>
</organism>
<name>A0A3Q7IZR5_SOLLC</name>
<reference evidence="3" key="1">
    <citation type="journal article" date="2012" name="Nature">
        <title>The tomato genome sequence provides insights into fleshy fruit evolution.</title>
        <authorList>
            <consortium name="Tomato Genome Consortium"/>
        </authorList>
    </citation>
    <scope>NUCLEOTIDE SEQUENCE [LARGE SCALE GENOMIC DNA]</scope>
    <source>
        <strain evidence="3">cv. Heinz 1706</strain>
    </source>
</reference>
<feature type="compositionally biased region" description="Polar residues" evidence="2">
    <location>
        <begin position="61"/>
        <end position="74"/>
    </location>
</feature>
<dbReference type="EnsemblPlants" id="Solyc11g069450.1.1">
    <property type="protein sequence ID" value="Solyc11g069450.1.1.1"/>
    <property type="gene ID" value="Solyc11g069450.1"/>
</dbReference>
<evidence type="ECO:0000256" key="1">
    <source>
        <dbReference type="ARBA" id="ARBA00034773"/>
    </source>
</evidence>
<evidence type="ECO:0000256" key="2">
    <source>
        <dbReference type="SAM" id="MobiDB-lite"/>
    </source>
</evidence>
<dbReference type="PaxDb" id="4081-Solyc11g069450.1.1"/>
<dbReference type="RefSeq" id="XP_004251136.1">
    <property type="nucleotide sequence ID" value="XM_004251088.5"/>
</dbReference>
<dbReference type="GO" id="GO:0010150">
    <property type="term" value="P:leaf senescence"/>
    <property type="evidence" value="ECO:0007669"/>
    <property type="project" value="UniProtKB-ARBA"/>
</dbReference>
<feature type="compositionally biased region" description="Polar residues" evidence="2">
    <location>
        <begin position="39"/>
        <end position="49"/>
    </location>
</feature>
<dbReference type="GeneID" id="101259309"/>